<protein>
    <submittedName>
        <fullName evidence="1">Uncharacterized protein</fullName>
    </submittedName>
</protein>
<evidence type="ECO:0000313" key="1">
    <source>
        <dbReference type="EMBL" id="DAD18969.1"/>
    </source>
</evidence>
<dbReference type="AlphaFoldDB" id="A0A822XIU7"/>
<gene>
    <name evidence="1" type="ORF">HUJ06_020432</name>
</gene>
<name>A0A822XIU7_NELNU</name>
<proteinExistence type="predicted"/>
<dbReference type="Proteomes" id="UP000607653">
    <property type="component" value="Unassembled WGS sequence"/>
</dbReference>
<evidence type="ECO:0000313" key="2">
    <source>
        <dbReference type="Proteomes" id="UP000607653"/>
    </source>
</evidence>
<sequence length="64" mass="7137">MRGGDGGLNTAHLRLRQPPQVPAILKRSSSSRRVLCLDLNLMPLENDLDLQLGRKMPPIVDCFI</sequence>
<accession>A0A822XIU7</accession>
<organism evidence="1 2">
    <name type="scientific">Nelumbo nucifera</name>
    <name type="common">Sacred lotus</name>
    <dbReference type="NCBI Taxonomy" id="4432"/>
    <lineage>
        <taxon>Eukaryota</taxon>
        <taxon>Viridiplantae</taxon>
        <taxon>Streptophyta</taxon>
        <taxon>Embryophyta</taxon>
        <taxon>Tracheophyta</taxon>
        <taxon>Spermatophyta</taxon>
        <taxon>Magnoliopsida</taxon>
        <taxon>Proteales</taxon>
        <taxon>Nelumbonaceae</taxon>
        <taxon>Nelumbo</taxon>
    </lineage>
</organism>
<reference evidence="1 2" key="1">
    <citation type="journal article" date="2020" name="Mol. Biol. Evol.">
        <title>Distinct Expression and Methylation Patterns for Genes with Different Fates following a Single Whole-Genome Duplication in Flowering Plants.</title>
        <authorList>
            <person name="Shi T."/>
            <person name="Rahmani R.S."/>
            <person name="Gugger P.F."/>
            <person name="Wang M."/>
            <person name="Li H."/>
            <person name="Zhang Y."/>
            <person name="Li Z."/>
            <person name="Wang Q."/>
            <person name="Van de Peer Y."/>
            <person name="Marchal K."/>
            <person name="Chen J."/>
        </authorList>
    </citation>
    <scope>NUCLEOTIDE SEQUENCE [LARGE SCALE GENOMIC DNA]</scope>
    <source>
        <tissue evidence="1">Leaf</tissue>
    </source>
</reference>
<dbReference type="EMBL" id="DUZY01000001">
    <property type="protein sequence ID" value="DAD18969.1"/>
    <property type="molecule type" value="Genomic_DNA"/>
</dbReference>
<keyword evidence="2" id="KW-1185">Reference proteome</keyword>
<comment type="caution">
    <text evidence="1">The sequence shown here is derived from an EMBL/GenBank/DDBJ whole genome shotgun (WGS) entry which is preliminary data.</text>
</comment>